<dbReference type="Gene3D" id="1.10.150.240">
    <property type="entry name" value="Putative phosphatase, domain 2"/>
    <property type="match status" value="1"/>
</dbReference>
<dbReference type="EMBL" id="RSFW01000020">
    <property type="protein sequence ID" value="RSD25129.1"/>
    <property type="molecule type" value="Genomic_DNA"/>
</dbReference>
<comment type="caution">
    <text evidence="3">The sequence shown here is derived from an EMBL/GenBank/DDBJ whole genome shotgun (WGS) entry which is preliminary data.</text>
</comment>
<dbReference type="SFLD" id="SFLDG01129">
    <property type="entry name" value="C1.5:_HAD__Beta-PGM__Phosphata"/>
    <property type="match status" value="1"/>
</dbReference>
<proteinExistence type="predicted"/>
<dbReference type="SFLD" id="SFLDS00003">
    <property type="entry name" value="Haloacid_Dehalogenase"/>
    <property type="match status" value="1"/>
</dbReference>
<dbReference type="SUPFAM" id="SSF56784">
    <property type="entry name" value="HAD-like"/>
    <property type="match status" value="1"/>
</dbReference>
<dbReference type="Proteomes" id="UP000279911">
    <property type="component" value="Unassembled WGS sequence"/>
</dbReference>
<dbReference type="InterPro" id="IPR023198">
    <property type="entry name" value="PGP-like_dom2"/>
</dbReference>
<dbReference type="GO" id="GO:0006281">
    <property type="term" value="P:DNA repair"/>
    <property type="evidence" value="ECO:0007669"/>
    <property type="project" value="TreeGrafter"/>
</dbReference>
<dbReference type="RefSeq" id="WP_125481386.1">
    <property type="nucleotide sequence ID" value="NZ_RSFW01000020.1"/>
</dbReference>
<dbReference type="AlphaFoldDB" id="A0A3R9EYJ8"/>
<dbReference type="PANTHER" id="PTHR43434:SF25">
    <property type="entry name" value="PHOSPHOGLYCOLATE PHOSPHATASE"/>
    <property type="match status" value="1"/>
</dbReference>
<dbReference type="Gene3D" id="3.40.50.1000">
    <property type="entry name" value="HAD superfamily/HAD-like"/>
    <property type="match status" value="1"/>
</dbReference>
<dbReference type="PANTHER" id="PTHR43434">
    <property type="entry name" value="PHOSPHOGLYCOLATE PHOSPHATASE"/>
    <property type="match status" value="1"/>
</dbReference>
<evidence type="ECO:0000256" key="1">
    <source>
        <dbReference type="ARBA" id="ARBA00022801"/>
    </source>
</evidence>
<dbReference type="InterPro" id="IPR050155">
    <property type="entry name" value="HAD-like_hydrolase_sf"/>
</dbReference>
<keyword evidence="1" id="KW-0378">Hydrolase</keyword>
<dbReference type="Pfam" id="PF13419">
    <property type="entry name" value="HAD_2"/>
    <property type="match status" value="1"/>
</dbReference>
<keyword evidence="2" id="KW-0460">Magnesium</keyword>
<dbReference type="InterPro" id="IPR041492">
    <property type="entry name" value="HAD_2"/>
</dbReference>
<evidence type="ECO:0000256" key="2">
    <source>
        <dbReference type="ARBA" id="ARBA00022842"/>
    </source>
</evidence>
<evidence type="ECO:0008006" key="5">
    <source>
        <dbReference type="Google" id="ProtNLM"/>
    </source>
</evidence>
<gene>
    <name evidence="3" type="ORF">EJA10_17840</name>
</gene>
<reference evidence="4" key="1">
    <citation type="submission" date="2018-12" db="EMBL/GenBank/DDBJ databases">
        <title>Bacillus chawlae sp. nov., Bacillus glennii sp. nov., and Bacillus saganii sp. nov. Isolated from the Vehicle Assembly Building at Kennedy Space Center where the Viking Spacecraft were Assembled.</title>
        <authorList>
            <person name="Seuylemezian A."/>
            <person name="Vaishampayan P."/>
        </authorList>
    </citation>
    <scope>NUCLEOTIDE SEQUENCE [LARGE SCALE GENOMIC DNA]</scope>
    <source>
        <strain evidence="4">DSM 13966</strain>
    </source>
</reference>
<dbReference type="InterPro" id="IPR036412">
    <property type="entry name" value="HAD-like_sf"/>
</dbReference>
<dbReference type="GO" id="GO:0005829">
    <property type="term" value="C:cytosol"/>
    <property type="evidence" value="ECO:0007669"/>
    <property type="project" value="TreeGrafter"/>
</dbReference>
<accession>A0A3R9EYJ8</accession>
<sequence>MKILWDLDGTILDTWPTLVEAFTILAEKDLPYEEVLPHLKYGTAYEFYGVDKSLVTKFREIERTLSNERKPLFPYVKDVLSNADVNVLVTHRNRRSTEELLEHWNLGANFEEVICPADDGYSLKPDIHAYKYLHDRYGLDLAVGDQSTDLIPAKKIGLQTCSFREQNEYADQIIQCYSEFTYK</sequence>
<dbReference type="GO" id="GO:0008967">
    <property type="term" value="F:phosphoglycolate phosphatase activity"/>
    <property type="evidence" value="ECO:0007669"/>
    <property type="project" value="TreeGrafter"/>
</dbReference>
<evidence type="ECO:0000313" key="4">
    <source>
        <dbReference type="Proteomes" id="UP000279911"/>
    </source>
</evidence>
<dbReference type="InterPro" id="IPR023214">
    <property type="entry name" value="HAD_sf"/>
</dbReference>
<evidence type="ECO:0000313" key="3">
    <source>
        <dbReference type="EMBL" id="RSD25129.1"/>
    </source>
</evidence>
<dbReference type="OrthoDB" id="9807630at2"/>
<organism evidence="3 4">
    <name type="scientific">Mesobacillus subterraneus</name>
    <dbReference type="NCBI Taxonomy" id="285983"/>
    <lineage>
        <taxon>Bacteria</taxon>
        <taxon>Bacillati</taxon>
        <taxon>Bacillota</taxon>
        <taxon>Bacilli</taxon>
        <taxon>Bacillales</taxon>
        <taxon>Bacillaceae</taxon>
        <taxon>Mesobacillus</taxon>
    </lineage>
</organism>
<name>A0A3R9EYJ8_9BACI</name>
<protein>
    <recommendedName>
        <fullName evidence="5">HAD family hydrolase</fullName>
    </recommendedName>
</protein>